<dbReference type="GO" id="GO:0006891">
    <property type="term" value="P:intra-Golgi vesicle-mediated transport"/>
    <property type="evidence" value="ECO:0007669"/>
    <property type="project" value="InterPro"/>
</dbReference>
<name>A0A0C2XIV8_AMAMK</name>
<evidence type="ECO:0000313" key="7">
    <source>
        <dbReference type="EMBL" id="KIL68918.1"/>
    </source>
</evidence>
<feature type="domain" description="Conserved oligomeric Golgi complex subunit 5 helical" evidence="6">
    <location>
        <begin position="224"/>
        <end position="438"/>
    </location>
</feature>
<evidence type="ECO:0000256" key="3">
    <source>
        <dbReference type="ARBA" id="ARBA00023034"/>
    </source>
</evidence>
<keyword evidence="3" id="KW-0333">Golgi apparatus</keyword>
<dbReference type="OrthoDB" id="18786at2759"/>
<dbReference type="InterPro" id="IPR048485">
    <property type="entry name" value="COG5_helical"/>
</dbReference>
<dbReference type="PANTHER" id="PTHR13228">
    <property type="entry name" value="CONSERVED OLIGOMERIC GOLGI COMPLEX COMPONENT 5"/>
    <property type="match status" value="1"/>
</dbReference>
<dbReference type="InterPro" id="IPR019465">
    <property type="entry name" value="Cog5"/>
</dbReference>
<evidence type="ECO:0000313" key="8">
    <source>
        <dbReference type="Proteomes" id="UP000054549"/>
    </source>
</evidence>
<gene>
    <name evidence="7" type="ORF">M378DRAFT_70503</name>
</gene>
<protein>
    <recommendedName>
        <fullName evidence="2">Conserved oligomeric Golgi complex subunit 5</fullName>
    </recommendedName>
</protein>
<evidence type="ECO:0000259" key="5">
    <source>
        <dbReference type="Pfam" id="PF10392"/>
    </source>
</evidence>
<dbReference type="InParanoid" id="A0A0C2XIV8"/>
<evidence type="ECO:0000259" key="6">
    <source>
        <dbReference type="Pfam" id="PF20649"/>
    </source>
</evidence>
<dbReference type="EMBL" id="KN818227">
    <property type="protein sequence ID" value="KIL68918.1"/>
    <property type="molecule type" value="Genomic_DNA"/>
</dbReference>
<proteinExistence type="predicted"/>
<feature type="domain" description="Conserved oligomeric Golgi complex subunit 5 N-terminal" evidence="5">
    <location>
        <begin position="8"/>
        <end position="138"/>
    </location>
</feature>
<reference evidence="7 8" key="1">
    <citation type="submission" date="2014-04" db="EMBL/GenBank/DDBJ databases">
        <title>Evolutionary Origins and Diversification of the Mycorrhizal Mutualists.</title>
        <authorList>
            <consortium name="DOE Joint Genome Institute"/>
            <consortium name="Mycorrhizal Genomics Consortium"/>
            <person name="Kohler A."/>
            <person name="Kuo A."/>
            <person name="Nagy L.G."/>
            <person name="Floudas D."/>
            <person name="Copeland A."/>
            <person name="Barry K.W."/>
            <person name="Cichocki N."/>
            <person name="Veneault-Fourrey C."/>
            <person name="LaButti K."/>
            <person name="Lindquist E.A."/>
            <person name="Lipzen A."/>
            <person name="Lundell T."/>
            <person name="Morin E."/>
            <person name="Murat C."/>
            <person name="Riley R."/>
            <person name="Ohm R."/>
            <person name="Sun H."/>
            <person name="Tunlid A."/>
            <person name="Henrissat B."/>
            <person name="Grigoriev I.V."/>
            <person name="Hibbett D.S."/>
            <person name="Martin F."/>
        </authorList>
    </citation>
    <scope>NUCLEOTIDE SEQUENCE [LARGE SCALE GENOMIC DNA]</scope>
    <source>
        <strain evidence="7 8">Koide BX008</strain>
    </source>
</reference>
<dbReference type="Pfam" id="PF20649">
    <property type="entry name" value="COG5_C"/>
    <property type="match status" value="1"/>
</dbReference>
<accession>A0A0C2XIV8</accession>
<dbReference type="Pfam" id="PF10392">
    <property type="entry name" value="COG5_N"/>
    <property type="match status" value="1"/>
</dbReference>
<comment type="subcellular location">
    <subcellularLocation>
        <location evidence="1">Golgi apparatus membrane</location>
        <topology evidence="1">Peripheral membrane protein</topology>
    </subcellularLocation>
</comment>
<sequence>MLAEFAIFASPDFVPSEYANAILAREPRQEPPAKEDVSEAISKLTYAVEDVTNQIKQLVSQHHEDLLTQAANSNDLSESFTSVRESLTELDKSLEKLRSKVHEPYRSLATHVTRLRRLQQATDLLRRTSRFVTLARRLHVQMAELNTLLAPEHQRQQIEALSNILSHMDRDTRDELDRALAKAALSLAELMVCLDESVGKPQQSAMTESRDKFTDTAAKSAYSLRSIKAVAGYIPLIDDSQIKVTNVMEIMLYAGLESRNSAMLASSLQIAYNLRVLPDLVQTFLSELTRGMEDQVRSAFDMSRLSKDAINRAANNTGAHSSSYKSRVRTEPTNVTAPQWTTILWERIEGLIQEIAESCIKVYALENILNLKRDAVTQTLFLDEAMKSLENKPSNVFWTTLARSLEKSVRDSVKGSTFMQQALGTGYPKLLRLVQAFFAQITPHTDTVYTQSHQSPEAILVLNALSSLEALFLSKSLIKMNEAVGQAFAGGSRAPPSTTEGLNIARVIANELDASKFDPLLVKSVARNVIPVINTIRSRVESLVIRDRSASSLIGPAATPQQIINAQITTCLYQCWSKLGSLREEHPDTVFTMLRPSIHELHNLYKSLIEPISTGIRREIGAILSRLHRVDLGKPMDPTSGLGANLYIRDLSEKLSFIKTEILSRYNLDEANRTWAISICNFTVKTFLLHVSIAKPLSESGKLQLTNDMTELEFSLSAFLAEGSQGRRNAGLELIGEDYLALRAMRPLLFLNNEQLVSPVFTRGLRPLFVLHHILVRSPIPLPHALHGWQEAEYVRWVDEHSEEEAWALVESGLEHWEKVSESEGIDIKDARIYADMARKVLRDARESI</sequence>
<keyword evidence="8" id="KW-1185">Reference proteome</keyword>
<organism evidence="7 8">
    <name type="scientific">Amanita muscaria (strain Koide BX008)</name>
    <dbReference type="NCBI Taxonomy" id="946122"/>
    <lineage>
        <taxon>Eukaryota</taxon>
        <taxon>Fungi</taxon>
        <taxon>Dikarya</taxon>
        <taxon>Basidiomycota</taxon>
        <taxon>Agaricomycotina</taxon>
        <taxon>Agaricomycetes</taxon>
        <taxon>Agaricomycetidae</taxon>
        <taxon>Agaricales</taxon>
        <taxon>Pluteineae</taxon>
        <taxon>Amanitaceae</taxon>
        <taxon>Amanita</taxon>
    </lineage>
</organism>
<dbReference type="HOGENOM" id="CLU_009839_0_0_1"/>
<evidence type="ECO:0000256" key="1">
    <source>
        <dbReference type="ARBA" id="ARBA00004395"/>
    </source>
</evidence>
<evidence type="ECO:0000256" key="2">
    <source>
        <dbReference type="ARBA" id="ARBA00020974"/>
    </source>
</evidence>
<dbReference type="InterPro" id="IPR049176">
    <property type="entry name" value="COG5_N"/>
</dbReference>
<dbReference type="PANTHER" id="PTHR13228:SF3">
    <property type="entry name" value="CONSERVED OLIGOMERIC GOLGI COMPLEX SUBUNIT 5"/>
    <property type="match status" value="1"/>
</dbReference>
<dbReference type="GO" id="GO:0000139">
    <property type="term" value="C:Golgi membrane"/>
    <property type="evidence" value="ECO:0007669"/>
    <property type="project" value="UniProtKB-SubCell"/>
</dbReference>
<dbReference type="Proteomes" id="UP000054549">
    <property type="component" value="Unassembled WGS sequence"/>
</dbReference>
<dbReference type="AlphaFoldDB" id="A0A0C2XIV8"/>
<evidence type="ECO:0000256" key="4">
    <source>
        <dbReference type="ARBA" id="ARBA00023136"/>
    </source>
</evidence>
<dbReference type="STRING" id="946122.A0A0C2XIV8"/>
<dbReference type="GO" id="GO:0017119">
    <property type="term" value="C:Golgi transport complex"/>
    <property type="evidence" value="ECO:0007669"/>
    <property type="project" value="InterPro"/>
</dbReference>
<keyword evidence="4" id="KW-0472">Membrane</keyword>